<name>A0A0G0RIB5_9BACT</name>
<proteinExistence type="predicted"/>
<dbReference type="EMBL" id="LBXD01000044">
    <property type="protein sequence ID" value="KKR22275.1"/>
    <property type="molecule type" value="Genomic_DNA"/>
</dbReference>
<dbReference type="Proteomes" id="UP000034764">
    <property type="component" value="Unassembled WGS sequence"/>
</dbReference>
<evidence type="ECO:0000313" key="2">
    <source>
        <dbReference type="Proteomes" id="UP000034764"/>
    </source>
</evidence>
<dbReference type="AlphaFoldDB" id="A0A0G0RIB5"/>
<accession>A0A0G0RIB5</accession>
<organism evidence="1 2">
    <name type="scientific">Candidatus Yanofskybacteria bacterium GW2011_GWD2_39_48</name>
    <dbReference type="NCBI Taxonomy" id="1619031"/>
    <lineage>
        <taxon>Bacteria</taxon>
        <taxon>Candidatus Yanofskyibacteriota</taxon>
    </lineage>
</organism>
<evidence type="ECO:0000313" key="1">
    <source>
        <dbReference type="EMBL" id="KKR22275.1"/>
    </source>
</evidence>
<gene>
    <name evidence="1" type="ORF">UT53_C0044G0008</name>
</gene>
<comment type="caution">
    <text evidence="1">The sequence shown here is derived from an EMBL/GenBank/DDBJ whole genome shotgun (WGS) entry which is preliminary data.</text>
</comment>
<sequence length="94" mass="11163">MQLHKPPKSDKKYYWTNHVMRKMLYYGLSPDRVKRIIINPKRRENGVAEKTVAVMQPTGTKIKPTEVWARKSLLRLGVIRVSVQLEIKFRFRVI</sequence>
<reference evidence="1 2" key="1">
    <citation type="journal article" date="2015" name="Nature">
        <title>rRNA introns, odd ribosomes, and small enigmatic genomes across a large radiation of phyla.</title>
        <authorList>
            <person name="Brown C.T."/>
            <person name="Hug L.A."/>
            <person name="Thomas B.C."/>
            <person name="Sharon I."/>
            <person name="Castelle C.J."/>
            <person name="Singh A."/>
            <person name="Wilkins M.J."/>
            <person name="Williams K.H."/>
            <person name="Banfield J.F."/>
        </authorList>
    </citation>
    <scope>NUCLEOTIDE SEQUENCE [LARGE SCALE GENOMIC DNA]</scope>
</reference>
<protein>
    <submittedName>
        <fullName evidence="1">Uncharacterized protein</fullName>
    </submittedName>
</protein>